<dbReference type="PROSITE" id="PS50112">
    <property type="entry name" value="PAS"/>
    <property type="match status" value="1"/>
</dbReference>
<reference evidence="5 7" key="1">
    <citation type="submission" date="2017-02" db="EMBL/GenBank/DDBJ databases">
        <title>Novel co-symbiosis in the unique lucinid bivalve Phacoides pectinatus.</title>
        <authorList>
            <person name="Lim S.J."/>
            <person name="Davis B.G."/>
            <person name="Gill D.E."/>
            <person name="Engel A.S."/>
            <person name="Anderson L.C."/>
            <person name="Campbell B.J."/>
        </authorList>
    </citation>
    <scope>NUCLEOTIDE SEQUENCE [LARGE SCALE GENOMIC DNA]</scope>
    <source>
        <strain evidence="5">LUC13016_P6</strain>
    </source>
</reference>
<dbReference type="SMART" id="SM00091">
    <property type="entry name" value="PAS"/>
    <property type="match status" value="1"/>
</dbReference>
<sequence length="432" mass="49118">MFSSSLQQIQGFVDGIAASIAVIERQDDGNDQVIACNRFFYQMFGGNNQLTVTPPFLLKDLIPRYNRLEFLDRVGECFESGQPLEFEQAYDTRDGTSWWRLSLKPILDEGESVSRLLMTGQDITKKVELEHQLKITSSRFASVVEAAYDCIITINQRERIVLFNKAAQELFGYHEEEVLGQCIEMLIPERYRPDHSDHVERFAHSPITSRQMEERTRVHGLHKDGTEFPVEIAISKINVGGMVEFTAIVRDIADRVRLMDQLAARASRDHLTGLLNRREFEERGAALFGTAKATGTPLSLLMIDADKFKRINDTHGHSRGDEVLRVISNVGSTTVQHRDLFARIGGEEFVVLMPETNREQALAMAERIRKIFDQQAFEHDWQGDPIPFTISVGVSSMRHGEADESIQAMQKRADIGLYRAKESGRNRVEFNP</sequence>
<dbReference type="Gene3D" id="3.30.450.20">
    <property type="entry name" value="PAS domain"/>
    <property type="match status" value="2"/>
</dbReference>
<feature type="domain" description="GGDEF" evidence="4">
    <location>
        <begin position="296"/>
        <end position="432"/>
    </location>
</feature>
<dbReference type="NCBIfam" id="TIGR00254">
    <property type="entry name" value="GGDEF"/>
    <property type="match status" value="1"/>
</dbReference>
<gene>
    <name evidence="5" type="ORF">B0D84_05485</name>
    <name evidence="6" type="ORF">C3L24_04295</name>
</gene>
<dbReference type="EMBL" id="MUIE01000359">
    <property type="protein sequence ID" value="OQX32878.1"/>
    <property type="molecule type" value="Genomic_DNA"/>
</dbReference>
<dbReference type="CDD" id="cd00130">
    <property type="entry name" value="PAS"/>
    <property type="match status" value="2"/>
</dbReference>
<dbReference type="SMART" id="SM00267">
    <property type="entry name" value="GGDEF"/>
    <property type="match status" value="1"/>
</dbReference>
<evidence type="ECO:0000259" key="4">
    <source>
        <dbReference type="PROSITE" id="PS50887"/>
    </source>
</evidence>
<dbReference type="SMART" id="SM00086">
    <property type="entry name" value="PAC"/>
    <property type="match status" value="2"/>
</dbReference>
<evidence type="ECO:0000259" key="3">
    <source>
        <dbReference type="PROSITE" id="PS50113"/>
    </source>
</evidence>
<feature type="domain" description="PAC" evidence="3">
    <location>
        <begin position="82"/>
        <end position="135"/>
    </location>
</feature>
<dbReference type="Gene3D" id="3.30.70.270">
    <property type="match status" value="1"/>
</dbReference>
<evidence type="ECO:0000313" key="8">
    <source>
        <dbReference type="Proteomes" id="UP000250928"/>
    </source>
</evidence>
<protein>
    <submittedName>
        <fullName evidence="5">Sensor domain-containing diguanylate cyclase</fullName>
    </submittedName>
</protein>
<dbReference type="SUPFAM" id="SSF55785">
    <property type="entry name" value="PYP-like sensor domain (PAS domain)"/>
    <property type="match status" value="2"/>
</dbReference>
<dbReference type="Pfam" id="PF13426">
    <property type="entry name" value="PAS_9"/>
    <property type="match status" value="1"/>
</dbReference>
<dbReference type="Proteomes" id="UP000250928">
    <property type="component" value="Unassembled WGS sequence"/>
</dbReference>
<evidence type="ECO:0000259" key="2">
    <source>
        <dbReference type="PROSITE" id="PS50112"/>
    </source>
</evidence>
<dbReference type="PROSITE" id="PS50113">
    <property type="entry name" value="PAC"/>
    <property type="match status" value="1"/>
</dbReference>
<evidence type="ECO:0000313" key="7">
    <source>
        <dbReference type="Proteomes" id="UP000243361"/>
    </source>
</evidence>
<feature type="domain" description="PAS" evidence="2">
    <location>
        <begin position="136"/>
        <end position="210"/>
    </location>
</feature>
<proteinExistence type="predicted"/>
<comment type="caution">
    <text evidence="5">The sequence shown here is derived from an EMBL/GenBank/DDBJ whole genome shotgun (WGS) entry which is preliminary data.</text>
</comment>
<dbReference type="PANTHER" id="PTHR44757">
    <property type="entry name" value="DIGUANYLATE CYCLASE DGCP"/>
    <property type="match status" value="1"/>
</dbReference>
<dbReference type="Pfam" id="PF13188">
    <property type="entry name" value="PAS_8"/>
    <property type="match status" value="1"/>
</dbReference>
<dbReference type="InterPro" id="IPR029787">
    <property type="entry name" value="Nucleotide_cyclase"/>
</dbReference>
<evidence type="ECO:0000313" key="5">
    <source>
        <dbReference type="EMBL" id="OQX32878.1"/>
    </source>
</evidence>
<dbReference type="CDD" id="cd01949">
    <property type="entry name" value="GGDEF"/>
    <property type="match status" value="1"/>
</dbReference>
<accession>A0A657PY09</accession>
<dbReference type="InterPro" id="IPR000700">
    <property type="entry name" value="PAS-assoc_C"/>
</dbReference>
<dbReference type="EMBL" id="PQCO01000152">
    <property type="protein sequence ID" value="PUE03700.1"/>
    <property type="molecule type" value="Genomic_DNA"/>
</dbReference>
<dbReference type="InterPro" id="IPR052155">
    <property type="entry name" value="Biofilm_reg_signaling"/>
</dbReference>
<dbReference type="FunFam" id="3.30.70.270:FF:000001">
    <property type="entry name" value="Diguanylate cyclase domain protein"/>
    <property type="match status" value="1"/>
</dbReference>
<organism evidence="5 7">
    <name type="scientific">Candidatus Sedimenticola endophacoides</name>
    <dbReference type="NCBI Taxonomy" id="2548426"/>
    <lineage>
        <taxon>Bacteria</taxon>
        <taxon>Pseudomonadati</taxon>
        <taxon>Pseudomonadota</taxon>
        <taxon>Gammaproteobacteria</taxon>
        <taxon>Chromatiales</taxon>
        <taxon>Sedimenticolaceae</taxon>
        <taxon>Sedimenticola</taxon>
    </lineage>
</organism>
<dbReference type="Pfam" id="PF00990">
    <property type="entry name" value="GGDEF"/>
    <property type="match status" value="1"/>
</dbReference>
<dbReference type="InterPro" id="IPR000160">
    <property type="entry name" value="GGDEF_dom"/>
</dbReference>
<dbReference type="GO" id="GO:0003824">
    <property type="term" value="F:catalytic activity"/>
    <property type="evidence" value="ECO:0007669"/>
    <property type="project" value="UniProtKB-ARBA"/>
</dbReference>
<dbReference type="InterPro" id="IPR001610">
    <property type="entry name" value="PAC"/>
</dbReference>
<dbReference type="NCBIfam" id="TIGR00229">
    <property type="entry name" value="sensory_box"/>
    <property type="match status" value="1"/>
</dbReference>
<reference evidence="6 8" key="2">
    <citation type="submission" date="2018-01" db="EMBL/GenBank/DDBJ databases">
        <title>Novel co-symbiosis in the lucinid bivalve Phacoides pectinatus.</title>
        <authorList>
            <person name="Lim S.J."/>
            <person name="Davis B.G."/>
            <person name="Gill D.E."/>
            <person name="Engel A.S."/>
            <person name="Anderson L.C."/>
            <person name="Campbell B.J."/>
        </authorList>
    </citation>
    <scope>NUCLEOTIDE SEQUENCE [LARGE SCALE GENOMIC DNA]</scope>
    <source>
        <strain evidence="6">N3_P5</strain>
    </source>
</reference>
<dbReference type="PANTHER" id="PTHR44757:SF2">
    <property type="entry name" value="BIOFILM ARCHITECTURE MAINTENANCE PROTEIN MBAA"/>
    <property type="match status" value="1"/>
</dbReference>
<dbReference type="PROSITE" id="PS50887">
    <property type="entry name" value="GGDEF"/>
    <property type="match status" value="1"/>
</dbReference>
<dbReference type="InterPro" id="IPR000014">
    <property type="entry name" value="PAS"/>
</dbReference>
<evidence type="ECO:0000256" key="1">
    <source>
        <dbReference type="ARBA" id="ARBA00001946"/>
    </source>
</evidence>
<dbReference type="SUPFAM" id="SSF55073">
    <property type="entry name" value="Nucleotide cyclase"/>
    <property type="match status" value="1"/>
</dbReference>
<dbReference type="Proteomes" id="UP000243361">
    <property type="component" value="Unassembled WGS sequence"/>
</dbReference>
<dbReference type="InterPro" id="IPR043128">
    <property type="entry name" value="Rev_trsase/Diguanyl_cyclase"/>
</dbReference>
<name>A0A657PY09_9GAMM</name>
<dbReference type="InterPro" id="IPR035965">
    <property type="entry name" value="PAS-like_dom_sf"/>
</dbReference>
<evidence type="ECO:0000313" key="6">
    <source>
        <dbReference type="EMBL" id="PUE03700.1"/>
    </source>
</evidence>
<dbReference type="AlphaFoldDB" id="A0A657PY09"/>
<keyword evidence="7" id="KW-1185">Reference proteome</keyword>
<comment type="cofactor">
    <cofactor evidence="1">
        <name>Mg(2+)</name>
        <dbReference type="ChEBI" id="CHEBI:18420"/>
    </cofactor>
</comment>